<feature type="region of interest" description="Disordered" evidence="1">
    <location>
        <begin position="394"/>
        <end position="413"/>
    </location>
</feature>
<accession>A0A810PWE9</accession>
<feature type="transmembrane region" description="Helical" evidence="2">
    <location>
        <begin position="365"/>
        <end position="390"/>
    </location>
</feature>
<feature type="transmembrane region" description="Helical" evidence="2">
    <location>
        <begin position="142"/>
        <end position="161"/>
    </location>
</feature>
<feature type="transmembrane region" description="Helical" evidence="2">
    <location>
        <begin position="193"/>
        <end position="212"/>
    </location>
</feature>
<dbReference type="RefSeq" id="WP_213541467.1">
    <property type="nucleotide sequence ID" value="NZ_AP023418.1"/>
</dbReference>
<organism evidence="3 4">
    <name type="scientific">Vescimonas coprocola</name>
    <dbReference type="NCBI Taxonomy" id="2714355"/>
    <lineage>
        <taxon>Bacteria</taxon>
        <taxon>Bacillati</taxon>
        <taxon>Bacillota</taxon>
        <taxon>Clostridia</taxon>
        <taxon>Eubacteriales</taxon>
        <taxon>Oscillospiraceae</taxon>
        <taxon>Vescimonas</taxon>
    </lineage>
</organism>
<keyword evidence="2" id="KW-0812">Transmembrane</keyword>
<gene>
    <name evidence="3" type="ORF">MM50RIKEN_02920</name>
</gene>
<dbReference type="KEGG" id="vcop:MM50RIKEN_02920"/>
<dbReference type="PANTHER" id="PTHR41771">
    <property type="entry name" value="MEMBRANE PROTEIN-RELATED"/>
    <property type="match status" value="1"/>
</dbReference>
<dbReference type="PANTHER" id="PTHR41771:SF1">
    <property type="entry name" value="MEMBRANE PROTEIN"/>
    <property type="match status" value="1"/>
</dbReference>
<evidence type="ECO:0008006" key="5">
    <source>
        <dbReference type="Google" id="ProtNLM"/>
    </source>
</evidence>
<feature type="transmembrane region" description="Helical" evidence="2">
    <location>
        <begin position="322"/>
        <end position="345"/>
    </location>
</feature>
<reference evidence="3" key="1">
    <citation type="submission" date="2020-09" db="EMBL/GenBank/DDBJ databases">
        <title>New species isolated from human feces.</title>
        <authorList>
            <person name="Kitahara M."/>
            <person name="Shigeno Y."/>
            <person name="Shime M."/>
            <person name="Matsumoto Y."/>
            <person name="Nakamura S."/>
            <person name="Motooka D."/>
            <person name="Fukuoka S."/>
            <person name="Nishikawa H."/>
            <person name="Benno Y."/>
        </authorList>
    </citation>
    <scope>NUCLEOTIDE SEQUENCE</scope>
    <source>
        <strain evidence="3">MM50</strain>
    </source>
</reference>
<sequence>MKRKKGNADRLTAGAWWSRNRWSCVILAAALVLFIVVRMAAVTFEQPQPRGDEYAEYETGVVTDILSDNTEADTVADGGYRGEQLLLAQVRSGQYKGETMQVYNYVGPLYGQPLKVGQRAVLLISTYRDGSHTATVYEYDRAVGLAVTVGLFLLATVAVGGKVGAKSLVALAVTLVCLFWILIPLLMKGASTLLTVFLVCAYITVVTMVILGGVCRKTVCAALGTVAGTALALLFGLLSQSLLRIDGLRLTDVEPLLQLRQTGTPLGLRGLLVAGVVISALGAVMDVAMSISSALTEVHTVAPDRDGRALFRSGMNIGRDMVGTMTNTLILAFLGSGLSFIIYLYSLGLDPRQLISSPYMATEVISGIASSIGVILAVPLTALITSFILVKDKKPKAPCGSKPEDKKLPKEVQ</sequence>
<feature type="compositionally biased region" description="Basic and acidic residues" evidence="1">
    <location>
        <begin position="402"/>
        <end position="413"/>
    </location>
</feature>
<feature type="transmembrane region" description="Helical" evidence="2">
    <location>
        <begin position="168"/>
        <end position="187"/>
    </location>
</feature>
<protein>
    <recommendedName>
        <fullName evidence="5">YibE/F family protein</fullName>
    </recommendedName>
</protein>
<keyword evidence="4" id="KW-1185">Reference proteome</keyword>
<proteinExistence type="predicted"/>
<dbReference type="InterPro" id="IPR012507">
    <property type="entry name" value="YibE_F"/>
</dbReference>
<feature type="transmembrane region" description="Helical" evidence="2">
    <location>
        <begin position="219"/>
        <end position="238"/>
    </location>
</feature>
<dbReference type="EMBL" id="AP023418">
    <property type="protein sequence ID" value="BCK80529.1"/>
    <property type="molecule type" value="Genomic_DNA"/>
</dbReference>
<keyword evidence="2" id="KW-1133">Transmembrane helix</keyword>
<feature type="transmembrane region" description="Helical" evidence="2">
    <location>
        <begin position="266"/>
        <end position="285"/>
    </location>
</feature>
<evidence type="ECO:0000313" key="3">
    <source>
        <dbReference type="EMBL" id="BCK80529.1"/>
    </source>
</evidence>
<evidence type="ECO:0000313" key="4">
    <source>
        <dbReference type="Proteomes" id="UP000681035"/>
    </source>
</evidence>
<evidence type="ECO:0000256" key="1">
    <source>
        <dbReference type="SAM" id="MobiDB-lite"/>
    </source>
</evidence>
<name>A0A810PWE9_9FIRM</name>
<evidence type="ECO:0000256" key="2">
    <source>
        <dbReference type="SAM" id="Phobius"/>
    </source>
</evidence>
<dbReference type="AlphaFoldDB" id="A0A810PWE9"/>
<keyword evidence="2" id="KW-0472">Membrane</keyword>
<dbReference type="Proteomes" id="UP000681035">
    <property type="component" value="Chromosome"/>
</dbReference>
<dbReference type="Pfam" id="PF07907">
    <property type="entry name" value="YibE_F"/>
    <property type="match status" value="1"/>
</dbReference>